<dbReference type="Pfam" id="PF11331">
    <property type="entry name" value="Zn_ribbon_12"/>
    <property type="match status" value="1"/>
</dbReference>
<dbReference type="Proteomes" id="UP001472677">
    <property type="component" value="Unassembled WGS sequence"/>
</dbReference>
<organism evidence="4 5">
    <name type="scientific">Hibiscus sabdariffa</name>
    <name type="common">roselle</name>
    <dbReference type="NCBI Taxonomy" id="183260"/>
    <lineage>
        <taxon>Eukaryota</taxon>
        <taxon>Viridiplantae</taxon>
        <taxon>Streptophyta</taxon>
        <taxon>Embryophyta</taxon>
        <taxon>Tracheophyta</taxon>
        <taxon>Spermatophyta</taxon>
        <taxon>Magnoliopsida</taxon>
        <taxon>eudicotyledons</taxon>
        <taxon>Gunneridae</taxon>
        <taxon>Pentapetalae</taxon>
        <taxon>rosids</taxon>
        <taxon>malvids</taxon>
        <taxon>Malvales</taxon>
        <taxon>Malvaceae</taxon>
        <taxon>Malvoideae</taxon>
        <taxon>Hibiscus</taxon>
    </lineage>
</organism>
<keyword evidence="5" id="KW-1185">Reference proteome</keyword>
<feature type="compositionally biased region" description="Basic and acidic residues" evidence="1">
    <location>
        <begin position="205"/>
        <end position="218"/>
    </location>
</feature>
<dbReference type="InterPro" id="IPR021480">
    <property type="entry name" value="Zinc_ribbon_12"/>
</dbReference>
<feature type="compositionally biased region" description="Polar residues" evidence="1">
    <location>
        <begin position="95"/>
        <end position="115"/>
    </location>
</feature>
<evidence type="ECO:0000313" key="4">
    <source>
        <dbReference type="EMBL" id="KAK8542319.1"/>
    </source>
</evidence>
<accession>A0ABR2DLZ7</accession>
<feature type="region of interest" description="Disordered" evidence="1">
    <location>
        <begin position="82"/>
        <end position="135"/>
    </location>
</feature>
<comment type="caution">
    <text evidence="4">The sequence shown here is derived from an EMBL/GenBank/DDBJ whole genome shotgun (WGS) entry which is preliminary data.</text>
</comment>
<name>A0ABR2DLZ7_9ROSI</name>
<dbReference type="InterPro" id="IPR040244">
    <property type="entry name" value="EDR4-like"/>
</dbReference>
<proteinExistence type="predicted"/>
<protein>
    <recommendedName>
        <fullName evidence="6">Zinc-ribbon domain-containing protein</fullName>
    </recommendedName>
</protein>
<reference evidence="4 5" key="1">
    <citation type="journal article" date="2024" name="G3 (Bethesda)">
        <title>Genome assembly of Hibiscus sabdariffa L. provides insights into metabolisms of medicinal natural products.</title>
        <authorList>
            <person name="Kim T."/>
        </authorList>
    </citation>
    <scope>NUCLEOTIDE SEQUENCE [LARGE SCALE GENOMIC DNA]</scope>
    <source>
        <strain evidence="4">TK-2024</strain>
        <tissue evidence="4">Old leaves</tissue>
    </source>
</reference>
<dbReference type="PANTHER" id="PTHR31105">
    <property type="entry name" value="EXTRA-LARGE G-PROTEIN-LIKE"/>
    <property type="match status" value="1"/>
</dbReference>
<gene>
    <name evidence="4" type="ORF">V6N12_014920</name>
</gene>
<evidence type="ECO:0000313" key="5">
    <source>
        <dbReference type="Proteomes" id="UP001472677"/>
    </source>
</evidence>
<dbReference type="InterPro" id="IPR055126">
    <property type="entry name" value="EDR4-like_N"/>
</dbReference>
<feature type="domain" description="Probable zinc-ribbon" evidence="2">
    <location>
        <begin position="581"/>
        <end position="625"/>
    </location>
</feature>
<dbReference type="EMBL" id="JBBPBM010000024">
    <property type="protein sequence ID" value="KAK8542319.1"/>
    <property type="molecule type" value="Genomic_DNA"/>
</dbReference>
<evidence type="ECO:0000256" key="1">
    <source>
        <dbReference type="SAM" id="MobiDB-lite"/>
    </source>
</evidence>
<evidence type="ECO:0000259" key="2">
    <source>
        <dbReference type="Pfam" id="PF11331"/>
    </source>
</evidence>
<evidence type="ECO:0000259" key="3">
    <source>
        <dbReference type="Pfam" id="PF22910"/>
    </source>
</evidence>
<sequence>MGGGTTPRVRIVRCPKCRLLLPEVEDVALYMCGGCDTILARVSSWTMEDYLPDFAPNFSFLLFAAKNRKATVGSMSLLQETGAADSDKSVHVSENGESSSSKPQEVNPSQESGSQCGDLDENLSIEGRGNDRSTSRDIDYKCEKLDENGSGQLQWGSSEDCNVQQQGDSIECFSHTEHHENEEMMVEEPNDKTSRLEGAYSESKSNNKVDSNIRDSSFDDQYSARESDLTAGEVISSDVLFSSPSELMEQPRRSERRVFDHGRSTDSFETLDFVSPGSELSDPDLGYLSKSTTTRTSHTFDGSISSYDGMDDQFLDQQIHSFKNNYEAANYLVPEERQRKDKLPAKGLMNGNARNLSSDLSNRKPCGKAKYSKWRRDEEALQPVMHQRPPGSWTKLVREEYPSRHPFSRRESLRGYENAGPSRGLHDELPEYSEQENMKLLRMVHELQDQISKTCNLNGRKPRGRASIDVPWRQKHCPPYYYPEGKPLYPRHEIDNSCICCHPQRWPRSEQFPPPMFRHSQGFCRAHSGHNCYNCYSYCPSSPLRYFKSGFSGWSHDNIYGAKRYSRDEHYTVRQHRQPTAGGAPFVTCYHCFRPLELPADFLLSKRRFHQLRCGACLKVLTFSLQNGNHMVPYELVGSRTSTM</sequence>
<feature type="region of interest" description="Disordered" evidence="1">
    <location>
        <begin position="180"/>
        <end position="218"/>
    </location>
</feature>
<evidence type="ECO:0008006" key="6">
    <source>
        <dbReference type="Google" id="ProtNLM"/>
    </source>
</evidence>
<feature type="domain" description="Enhanced disease resistance 4-like N-terminal" evidence="3">
    <location>
        <begin position="9"/>
        <end position="39"/>
    </location>
</feature>
<dbReference type="Pfam" id="PF22910">
    <property type="entry name" value="EDR4-like_1st"/>
    <property type="match status" value="1"/>
</dbReference>
<dbReference type="PANTHER" id="PTHR31105:SF38">
    <property type="entry name" value="PROTEIN ENHANCED DISEASE RESISTANCE 4"/>
    <property type="match status" value="1"/>
</dbReference>